<organism evidence="6 7">
    <name type="scientific">Furfurilactobacillus rossiae DSM 15814</name>
    <dbReference type="NCBI Taxonomy" id="1114972"/>
    <lineage>
        <taxon>Bacteria</taxon>
        <taxon>Bacillati</taxon>
        <taxon>Bacillota</taxon>
        <taxon>Bacilli</taxon>
        <taxon>Lactobacillales</taxon>
        <taxon>Lactobacillaceae</taxon>
        <taxon>Furfurilactobacillus</taxon>
    </lineage>
</organism>
<dbReference type="eggNOG" id="COG0564">
    <property type="taxonomic scope" value="Bacteria"/>
</dbReference>
<evidence type="ECO:0000259" key="5">
    <source>
        <dbReference type="Pfam" id="PF00849"/>
    </source>
</evidence>
<evidence type="ECO:0000313" key="6">
    <source>
        <dbReference type="EMBL" id="KRL57385.1"/>
    </source>
</evidence>
<comment type="caution">
    <text evidence="6">The sequence shown here is derived from an EMBL/GenBank/DDBJ whole genome shotgun (WGS) entry which is preliminary data.</text>
</comment>
<reference evidence="6 7" key="1">
    <citation type="journal article" date="2015" name="Genome Announc.">
        <title>Expanding the biotechnology potential of lactobacilli through comparative genomics of 213 strains and associated genera.</title>
        <authorList>
            <person name="Sun Z."/>
            <person name="Harris H.M."/>
            <person name="McCann A."/>
            <person name="Guo C."/>
            <person name="Argimon S."/>
            <person name="Zhang W."/>
            <person name="Yang X."/>
            <person name="Jeffery I.B."/>
            <person name="Cooney J.C."/>
            <person name="Kagawa T.F."/>
            <person name="Liu W."/>
            <person name="Song Y."/>
            <person name="Salvetti E."/>
            <person name="Wrobel A."/>
            <person name="Rasinkangas P."/>
            <person name="Parkhill J."/>
            <person name="Rea M.C."/>
            <person name="O'Sullivan O."/>
            <person name="Ritari J."/>
            <person name="Douillard F.P."/>
            <person name="Paul Ross R."/>
            <person name="Yang R."/>
            <person name="Briner A.E."/>
            <person name="Felis G.E."/>
            <person name="de Vos W.M."/>
            <person name="Barrangou R."/>
            <person name="Klaenhammer T.R."/>
            <person name="Caufield P.W."/>
            <person name="Cui Y."/>
            <person name="Zhang H."/>
            <person name="O'Toole P.W."/>
        </authorList>
    </citation>
    <scope>NUCLEOTIDE SEQUENCE [LARGE SCALE GENOMIC DNA]</scope>
    <source>
        <strain evidence="6 7">DSM 15814</strain>
    </source>
</reference>
<dbReference type="InterPro" id="IPR050188">
    <property type="entry name" value="RluA_PseudoU_synthase"/>
</dbReference>
<dbReference type="PANTHER" id="PTHR21600">
    <property type="entry name" value="MITOCHONDRIAL RNA PSEUDOURIDINE SYNTHASE"/>
    <property type="match status" value="1"/>
</dbReference>
<dbReference type="NCBIfam" id="TIGR00005">
    <property type="entry name" value="rluA_subfam"/>
    <property type="match status" value="1"/>
</dbReference>
<dbReference type="InterPro" id="IPR006224">
    <property type="entry name" value="PsdUridine_synth_RluA-like_CS"/>
</dbReference>
<dbReference type="OrthoDB" id="9807829at2"/>
<evidence type="ECO:0000256" key="2">
    <source>
        <dbReference type="ARBA" id="ARBA00010876"/>
    </source>
</evidence>
<dbReference type="RefSeq" id="WP_026017125.1">
    <property type="nucleotide sequence ID" value="NZ_AUAW01000001.1"/>
</dbReference>
<dbReference type="SUPFAM" id="SSF55120">
    <property type="entry name" value="Pseudouridine synthase"/>
    <property type="match status" value="1"/>
</dbReference>
<comment type="catalytic activity">
    <reaction evidence="1 4">
        <text>a uridine in RNA = a pseudouridine in RNA</text>
        <dbReference type="Rhea" id="RHEA:48348"/>
        <dbReference type="Rhea" id="RHEA-COMP:12068"/>
        <dbReference type="Rhea" id="RHEA-COMP:12069"/>
        <dbReference type="ChEBI" id="CHEBI:65314"/>
        <dbReference type="ChEBI" id="CHEBI:65315"/>
    </reaction>
</comment>
<dbReference type="EMBL" id="AZFF01000001">
    <property type="protein sequence ID" value="KRL57385.1"/>
    <property type="molecule type" value="Genomic_DNA"/>
</dbReference>
<feature type="domain" description="Pseudouridine synthase RsuA/RluA-like" evidence="5">
    <location>
        <begin position="85"/>
        <end position="236"/>
    </location>
</feature>
<dbReference type="InterPro" id="IPR006225">
    <property type="entry name" value="PsdUridine_synth_RluC/D"/>
</dbReference>
<dbReference type="STRING" id="1114972.FD35_GL000399"/>
<keyword evidence="4" id="KW-0413">Isomerase</keyword>
<comment type="function">
    <text evidence="4">Responsible for synthesis of pseudouridine from uracil.</text>
</comment>
<dbReference type="PATRIC" id="fig|1114972.6.peg.400"/>
<gene>
    <name evidence="6" type="ORF">FD35_GL000399</name>
</gene>
<dbReference type="EC" id="5.4.99.-" evidence="4"/>
<dbReference type="PROSITE" id="PS01129">
    <property type="entry name" value="PSI_RLU"/>
    <property type="match status" value="1"/>
</dbReference>
<evidence type="ECO:0000313" key="7">
    <source>
        <dbReference type="Proteomes" id="UP000051999"/>
    </source>
</evidence>
<protein>
    <recommendedName>
        <fullName evidence="4">Pseudouridine synthase</fullName>
        <ecNumber evidence="4">5.4.99.-</ecNumber>
    </recommendedName>
</protein>
<sequence>MKFSWRSAATYVSVKQFLFAQGISHNLWTRQRHLGGKITLNQQITQPDHSVAIGDVVTLSLPNETSDANIAVDEEPIDILMADENWLVVNKSAGVNAVPGPSDQQTTMVNRIKGWLVANNADNLVPHLITRLDRDTSGIMLVARNGIVQGMIAPQVDQHTMRKTYLALVEGRFENDHGVIDSPIGRVDGQVARAITSNGQSAITEYNVLEQFENIALVELNLKTGRTHQIRVHMQSIGHPLLGDRLYGGSLKLMQRQALHAWQLSFTDPVTQQRQTYTVPLPEDMQAVVNHLRDSKPVE</sequence>
<dbReference type="PANTHER" id="PTHR21600:SF35">
    <property type="entry name" value="PSEUDOURIDINE SYNTHASE"/>
    <property type="match status" value="1"/>
</dbReference>
<accession>A0A0R1RM87</accession>
<keyword evidence="7" id="KW-1185">Reference proteome</keyword>
<dbReference type="Pfam" id="PF00849">
    <property type="entry name" value="PseudoU_synth_2"/>
    <property type="match status" value="1"/>
</dbReference>
<dbReference type="GO" id="GO:0009982">
    <property type="term" value="F:pseudouridine synthase activity"/>
    <property type="evidence" value="ECO:0007669"/>
    <property type="project" value="InterPro"/>
</dbReference>
<evidence type="ECO:0000256" key="1">
    <source>
        <dbReference type="ARBA" id="ARBA00000073"/>
    </source>
</evidence>
<comment type="similarity">
    <text evidence="2 4">Belongs to the pseudouridine synthase RluA family.</text>
</comment>
<dbReference type="GO" id="GO:0000455">
    <property type="term" value="P:enzyme-directed rRNA pseudouridine synthesis"/>
    <property type="evidence" value="ECO:0007669"/>
    <property type="project" value="TreeGrafter"/>
</dbReference>
<dbReference type="InterPro" id="IPR020103">
    <property type="entry name" value="PsdUridine_synth_cat_dom_sf"/>
</dbReference>
<dbReference type="CDD" id="cd02869">
    <property type="entry name" value="PseudoU_synth_RluA_like"/>
    <property type="match status" value="1"/>
</dbReference>
<dbReference type="GO" id="GO:0140098">
    <property type="term" value="F:catalytic activity, acting on RNA"/>
    <property type="evidence" value="ECO:0007669"/>
    <property type="project" value="UniProtKB-ARBA"/>
</dbReference>
<dbReference type="Gene3D" id="3.30.2350.10">
    <property type="entry name" value="Pseudouridine synthase"/>
    <property type="match status" value="1"/>
</dbReference>
<dbReference type="Proteomes" id="UP000051999">
    <property type="component" value="Unassembled WGS sequence"/>
</dbReference>
<evidence type="ECO:0000256" key="4">
    <source>
        <dbReference type="RuleBase" id="RU362028"/>
    </source>
</evidence>
<dbReference type="GO" id="GO:0003723">
    <property type="term" value="F:RNA binding"/>
    <property type="evidence" value="ECO:0007669"/>
    <property type="project" value="InterPro"/>
</dbReference>
<dbReference type="InterPro" id="IPR006145">
    <property type="entry name" value="PsdUridine_synth_RsuA/RluA"/>
</dbReference>
<dbReference type="AlphaFoldDB" id="A0A0R1RM87"/>
<feature type="active site" evidence="3">
    <location>
        <position position="133"/>
    </location>
</feature>
<evidence type="ECO:0000256" key="3">
    <source>
        <dbReference type="PIRSR" id="PIRSR606225-1"/>
    </source>
</evidence>
<proteinExistence type="inferred from homology"/>
<name>A0A0R1RM87_9LACO</name>